<dbReference type="GO" id="GO:0003700">
    <property type="term" value="F:DNA-binding transcription factor activity"/>
    <property type="evidence" value="ECO:0007669"/>
    <property type="project" value="InterPro"/>
</dbReference>
<dbReference type="EMBL" id="QYTV02000004">
    <property type="protein sequence ID" value="RST74244.1"/>
    <property type="molecule type" value="Genomic_DNA"/>
</dbReference>
<dbReference type="InterPro" id="IPR018062">
    <property type="entry name" value="HTH_AraC-typ_CS"/>
</dbReference>
<dbReference type="OrthoDB" id="9788446at2"/>
<dbReference type="AlphaFoldDB" id="A0A429XZL0"/>
<dbReference type="InterPro" id="IPR011006">
    <property type="entry name" value="CheY-like_superfamily"/>
</dbReference>
<dbReference type="PROSITE" id="PS01124">
    <property type="entry name" value="HTH_ARAC_FAMILY_2"/>
    <property type="match status" value="1"/>
</dbReference>
<evidence type="ECO:0000259" key="5">
    <source>
        <dbReference type="PROSITE" id="PS50887"/>
    </source>
</evidence>
<dbReference type="GO" id="GO:0043565">
    <property type="term" value="F:sequence-specific DNA binding"/>
    <property type="evidence" value="ECO:0007669"/>
    <property type="project" value="InterPro"/>
</dbReference>
<dbReference type="SUPFAM" id="SSF52172">
    <property type="entry name" value="CheY-like"/>
    <property type="match status" value="1"/>
</dbReference>
<comment type="caution">
    <text evidence="6">The sequence shown here is derived from an EMBL/GenBank/DDBJ whole genome shotgun (WGS) entry which is preliminary data.</text>
</comment>
<dbReference type="PANTHER" id="PTHR43280:SF28">
    <property type="entry name" value="HTH-TYPE TRANSCRIPTIONAL ACTIVATOR RHAS"/>
    <property type="match status" value="1"/>
</dbReference>
<keyword evidence="2" id="KW-0238">DNA-binding</keyword>
<dbReference type="InterPro" id="IPR041522">
    <property type="entry name" value="CdaR_GGDEF"/>
</dbReference>
<dbReference type="Pfam" id="PF17853">
    <property type="entry name" value="GGDEF_2"/>
    <property type="match status" value="1"/>
</dbReference>
<dbReference type="PRINTS" id="PR00032">
    <property type="entry name" value="HTHARAC"/>
</dbReference>
<accession>A0A429XZL0</accession>
<dbReference type="SMART" id="SM00342">
    <property type="entry name" value="HTH_ARAC"/>
    <property type="match status" value="1"/>
</dbReference>
<feature type="domain" description="HTH araC/xylS-type" evidence="4">
    <location>
        <begin position="433"/>
        <end position="531"/>
    </location>
</feature>
<dbReference type="InterPro" id="IPR020449">
    <property type="entry name" value="Tscrpt_reg_AraC-type_HTH"/>
</dbReference>
<reference evidence="6" key="1">
    <citation type="submission" date="2018-12" db="EMBL/GenBank/DDBJ databases">
        <authorList>
            <person name="Sun L."/>
            <person name="Chen Z."/>
        </authorList>
    </citation>
    <scope>NUCLEOTIDE SEQUENCE [LARGE SCALE GENOMIC DNA]</scope>
    <source>
        <strain evidence="6">3-2-2</strain>
    </source>
</reference>
<dbReference type="InterPro" id="IPR009057">
    <property type="entry name" value="Homeodomain-like_sf"/>
</dbReference>
<name>A0A429XZL0_9BACI</name>
<dbReference type="RefSeq" id="WP_126050716.1">
    <property type="nucleotide sequence ID" value="NZ_QYTV02000004.1"/>
</dbReference>
<dbReference type="PANTHER" id="PTHR43280">
    <property type="entry name" value="ARAC-FAMILY TRANSCRIPTIONAL REGULATOR"/>
    <property type="match status" value="1"/>
</dbReference>
<dbReference type="SUPFAM" id="SSF46689">
    <property type="entry name" value="Homeodomain-like"/>
    <property type="match status" value="2"/>
</dbReference>
<keyword evidence="7" id="KW-1185">Reference proteome</keyword>
<gene>
    <name evidence="6" type="ORF">D4T97_011255</name>
</gene>
<proteinExistence type="predicted"/>
<evidence type="ECO:0000256" key="1">
    <source>
        <dbReference type="ARBA" id="ARBA00023015"/>
    </source>
</evidence>
<keyword evidence="3" id="KW-0804">Transcription</keyword>
<evidence type="ECO:0000256" key="2">
    <source>
        <dbReference type="ARBA" id="ARBA00023125"/>
    </source>
</evidence>
<evidence type="ECO:0000313" key="6">
    <source>
        <dbReference type="EMBL" id="RST74244.1"/>
    </source>
</evidence>
<dbReference type="Proteomes" id="UP000287156">
    <property type="component" value="Unassembled WGS sequence"/>
</dbReference>
<protein>
    <submittedName>
        <fullName evidence="6">AraC family transcriptional regulator</fullName>
    </submittedName>
</protein>
<sequence>MGNHLLLVTYDAHLINLVHQLNNDYQLGFLVEVQDRNSFLMESREGSRNTLVFLDLDHIPQMELNTPFVQLNKKITFPLVLIKSHYEHQELRSYFKSGVYDCLSKPLDKEHVHQVLLDLKMENSESSGRQTEKYTDDILPSLRVSLIYNLLYGNIRETKEIWTQSQMVGLSSVPNTAMAVQIDEFFALNKNKSKHWQDSIRNDVIIAAREFLNNQLEEALAMGTGMDKFAILLSLPFQADKNDNKLLVKRLAEETKYYIKEQTGYTVTIGIGNYYEDVRNLHVSYEEAMNAQKYKFFGGKDIVIHIDDVEPLSKDVSLLPNKDIVALAKKLKMADMDGIQESKGLLINALINMKVDPDIFKFQISEISATFARAAINGGADSKEIHSILLQYTNDLNIMENINEMKQRLKEMIDNFAHLVFKNNNEYTLKSVQMAMEYIEENFSENITLEDVAGHVHLSSTYLSRLFKNVTGRNFIEYITHLRIEKAKRLLVDLDYTVYQIALEVGYNNSHYFSRVFKATVGKTPSEYRNSMLGPSNMSSELVFY</sequence>
<organism evidence="6 7">
    <name type="scientific">Siminovitchia acidinfaciens</name>
    <dbReference type="NCBI Taxonomy" id="2321395"/>
    <lineage>
        <taxon>Bacteria</taxon>
        <taxon>Bacillati</taxon>
        <taxon>Bacillota</taxon>
        <taxon>Bacilli</taxon>
        <taxon>Bacillales</taxon>
        <taxon>Bacillaceae</taxon>
        <taxon>Siminovitchia</taxon>
    </lineage>
</organism>
<keyword evidence="1" id="KW-0805">Transcription regulation</keyword>
<evidence type="ECO:0000259" key="4">
    <source>
        <dbReference type="PROSITE" id="PS01124"/>
    </source>
</evidence>
<dbReference type="PROSITE" id="PS00041">
    <property type="entry name" value="HTH_ARAC_FAMILY_1"/>
    <property type="match status" value="1"/>
</dbReference>
<feature type="domain" description="GGDEF" evidence="5">
    <location>
        <begin position="173"/>
        <end position="308"/>
    </location>
</feature>
<dbReference type="InterPro" id="IPR018060">
    <property type="entry name" value="HTH_AraC"/>
</dbReference>
<evidence type="ECO:0000256" key="3">
    <source>
        <dbReference type="ARBA" id="ARBA00023163"/>
    </source>
</evidence>
<dbReference type="PROSITE" id="PS50887">
    <property type="entry name" value="GGDEF"/>
    <property type="match status" value="1"/>
</dbReference>
<dbReference type="Gene3D" id="1.10.10.60">
    <property type="entry name" value="Homeodomain-like"/>
    <property type="match status" value="2"/>
</dbReference>
<dbReference type="Gene3D" id="3.40.50.2300">
    <property type="match status" value="1"/>
</dbReference>
<dbReference type="InterPro" id="IPR000160">
    <property type="entry name" value="GGDEF_dom"/>
</dbReference>
<evidence type="ECO:0000313" key="7">
    <source>
        <dbReference type="Proteomes" id="UP000287156"/>
    </source>
</evidence>
<dbReference type="Pfam" id="PF12833">
    <property type="entry name" value="HTH_18"/>
    <property type="match status" value="1"/>
</dbReference>